<evidence type="ECO:0000313" key="3">
    <source>
        <dbReference type="Proteomes" id="UP001152561"/>
    </source>
</evidence>
<proteinExistence type="predicted"/>
<name>A0A9Q1L8Q8_9SOLA</name>
<reference evidence="3" key="1">
    <citation type="journal article" date="2023" name="Proc. Natl. Acad. Sci. U.S.A.">
        <title>Genomic and structural basis for evolution of tropane alkaloid biosynthesis.</title>
        <authorList>
            <person name="Wanga Y.-J."/>
            <person name="Taina T."/>
            <person name="Yua J.-Y."/>
            <person name="Lia J."/>
            <person name="Xua B."/>
            <person name="Chenc J."/>
            <person name="D'Auriad J.C."/>
            <person name="Huanga J.-P."/>
            <person name="Huanga S.-X."/>
        </authorList>
    </citation>
    <scope>NUCLEOTIDE SEQUENCE [LARGE SCALE GENOMIC DNA]</scope>
    <source>
        <strain evidence="3">cv. KIB-2019</strain>
    </source>
</reference>
<feature type="compositionally biased region" description="Basic and acidic residues" evidence="1">
    <location>
        <begin position="43"/>
        <end position="91"/>
    </location>
</feature>
<feature type="region of interest" description="Disordered" evidence="1">
    <location>
        <begin position="37"/>
        <end position="115"/>
    </location>
</feature>
<sequence length="115" mass="13308">MYIYGGIEDKHVLIRLALLEDYVNMLSTPAYYIKVHSSNGNDDEAKEHEIVELEMHKTPKKLKPTEQQKLVEENEETKQIEENNDPAKDNQQDNIEDKEEYSPSFVHSSEGTSNI</sequence>
<evidence type="ECO:0000313" key="2">
    <source>
        <dbReference type="EMBL" id="KAJ8531139.1"/>
    </source>
</evidence>
<evidence type="ECO:0000256" key="1">
    <source>
        <dbReference type="SAM" id="MobiDB-lite"/>
    </source>
</evidence>
<organism evidence="2 3">
    <name type="scientific">Anisodus acutangulus</name>
    <dbReference type="NCBI Taxonomy" id="402998"/>
    <lineage>
        <taxon>Eukaryota</taxon>
        <taxon>Viridiplantae</taxon>
        <taxon>Streptophyta</taxon>
        <taxon>Embryophyta</taxon>
        <taxon>Tracheophyta</taxon>
        <taxon>Spermatophyta</taxon>
        <taxon>Magnoliopsida</taxon>
        <taxon>eudicotyledons</taxon>
        <taxon>Gunneridae</taxon>
        <taxon>Pentapetalae</taxon>
        <taxon>asterids</taxon>
        <taxon>lamiids</taxon>
        <taxon>Solanales</taxon>
        <taxon>Solanaceae</taxon>
        <taxon>Solanoideae</taxon>
        <taxon>Hyoscyameae</taxon>
        <taxon>Anisodus</taxon>
    </lineage>
</organism>
<protein>
    <submittedName>
        <fullName evidence="2">Uncharacterized protein</fullName>
    </submittedName>
</protein>
<dbReference type="OrthoDB" id="1214207at2759"/>
<gene>
    <name evidence="2" type="ORF">K7X08_025870</name>
</gene>
<accession>A0A9Q1L8Q8</accession>
<dbReference type="Proteomes" id="UP001152561">
    <property type="component" value="Unassembled WGS sequence"/>
</dbReference>
<feature type="compositionally biased region" description="Polar residues" evidence="1">
    <location>
        <begin position="105"/>
        <end position="115"/>
    </location>
</feature>
<dbReference type="AlphaFoldDB" id="A0A9Q1L8Q8"/>
<keyword evidence="3" id="KW-1185">Reference proteome</keyword>
<comment type="caution">
    <text evidence="2">The sequence shown here is derived from an EMBL/GenBank/DDBJ whole genome shotgun (WGS) entry which is preliminary data.</text>
</comment>
<dbReference type="EMBL" id="JAJAGQ010000021">
    <property type="protein sequence ID" value="KAJ8531139.1"/>
    <property type="molecule type" value="Genomic_DNA"/>
</dbReference>